<dbReference type="EMBL" id="OANS01000002">
    <property type="protein sequence ID" value="SNX28640.1"/>
    <property type="molecule type" value="Genomic_DNA"/>
</dbReference>
<name>A0A240E1A3_9BURK</name>
<keyword evidence="2" id="KW-1185">Reference proteome</keyword>
<evidence type="ECO:0000313" key="2">
    <source>
        <dbReference type="Proteomes" id="UP000218069"/>
    </source>
</evidence>
<gene>
    <name evidence="1" type="ORF">SAMN06295945_0979</name>
</gene>
<evidence type="ECO:0000313" key="1">
    <source>
        <dbReference type="EMBL" id="SNX28640.1"/>
    </source>
</evidence>
<dbReference type="RefSeq" id="WP_096672886.1">
    <property type="nucleotide sequence ID" value="NZ_OANS01000002.1"/>
</dbReference>
<organism evidence="1 2">
    <name type="scientific">Polynucleobacter meluiroseus</name>
    <dbReference type="NCBI Taxonomy" id="1938814"/>
    <lineage>
        <taxon>Bacteria</taxon>
        <taxon>Pseudomonadati</taxon>
        <taxon>Pseudomonadota</taxon>
        <taxon>Betaproteobacteria</taxon>
        <taxon>Burkholderiales</taxon>
        <taxon>Burkholderiaceae</taxon>
        <taxon>Polynucleobacter</taxon>
    </lineage>
</organism>
<reference evidence="2" key="1">
    <citation type="submission" date="2017-08" db="EMBL/GenBank/DDBJ databases">
        <authorList>
            <person name="Varghese N."/>
            <person name="Submissions S."/>
        </authorList>
    </citation>
    <scope>NUCLEOTIDE SEQUENCE [LARGE SCALE GENOMIC DNA]</scope>
    <source>
        <strain evidence="2">AP-Melu-1000-B4</strain>
    </source>
</reference>
<dbReference type="OrthoDB" id="9128493at2"/>
<dbReference type="Proteomes" id="UP000218069">
    <property type="component" value="Unassembled WGS sequence"/>
</dbReference>
<accession>A0A240E1A3</accession>
<protein>
    <submittedName>
        <fullName evidence="1">Uncharacterized protein</fullName>
    </submittedName>
</protein>
<sequence length="194" mass="22080">MSKPASKSLLKRASDTLNQPFAVPKDIAWAWITLLQSQQDAKPDSDEGRHQRMQELESWIMDLQLPSDPKGVNTQAVSPEAVKNAARMVFEWPHEYIFEAPAKSKHFTEKVIHKDAITQPILDALKDANESDDRALLMSILEGYAKEGREPFGKITEEGIEWKGSNWSEGDKYHLLTLKSLNNRLSNLRKKQLI</sequence>
<proteinExistence type="predicted"/>
<dbReference type="AlphaFoldDB" id="A0A240E1A3"/>